<dbReference type="InterPro" id="IPR003423">
    <property type="entry name" value="OMP_efflux"/>
</dbReference>
<comment type="subcellular location">
    <subcellularLocation>
        <location evidence="1">Cell outer membrane</location>
    </subcellularLocation>
</comment>
<feature type="chain" id="PRO_5047528618" evidence="8">
    <location>
        <begin position="25"/>
        <end position="451"/>
    </location>
</feature>
<keyword evidence="10" id="KW-1185">Reference proteome</keyword>
<keyword evidence="8" id="KW-0732">Signal</keyword>
<sequence>MKRIKSRWHYWLLISVFLPAAASAQTGDTASTVRHELSLQQALDYANKNNVEIRNAEIDVLLQKETNRQTTAAALPKVSINGSLTDNLQLQKTLLPGELIGQPAGTFIPVTFGTKYITSGTAELNQILFDGQVFVGLQARRTSIEWVNKKVEVTRQTVKANIHKVYYQLVASRTQIDLIDSNVALVKKQQHDADIMYKNGFAEKLDVDRATVALANLETERAKALTSINNGYYGLKLLLGIPTADALILTDTLNDEMIRGGILENSTYSYNDRKDFQYLELTRDFNAYNVRRYKLSKIPTLSVAGSYNKQLLENEFKFNGSWFTASFVSLRLSVPIFNGFATNSKIAESRLTVQKLDNQLQTMKIQIDNEVVSSRNTLQTSIAAMDYQRKNMELAQEVYRQSKRKYEVGTGSSIELNTAQKDLQQAQTNYITALYDAIIAKVDFLNATGKL</sequence>
<dbReference type="Gene3D" id="1.20.1600.10">
    <property type="entry name" value="Outer membrane efflux proteins (OEP)"/>
    <property type="match status" value="1"/>
</dbReference>
<evidence type="ECO:0000256" key="7">
    <source>
        <dbReference type="ARBA" id="ARBA00023237"/>
    </source>
</evidence>
<comment type="caution">
    <text evidence="9">The sequence shown here is derived from an EMBL/GenBank/DDBJ whole genome shotgun (WGS) entry which is preliminary data.</text>
</comment>
<keyword evidence="4" id="KW-1134">Transmembrane beta strand</keyword>
<evidence type="ECO:0000256" key="4">
    <source>
        <dbReference type="ARBA" id="ARBA00022452"/>
    </source>
</evidence>
<comment type="similarity">
    <text evidence="2">Belongs to the outer membrane factor (OMF) (TC 1.B.17) family.</text>
</comment>
<dbReference type="PANTHER" id="PTHR30026:SF20">
    <property type="entry name" value="OUTER MEMBRANE PROTEIN TOLC"/>
    <property type="match status" value="1"/>
</dbReference>
<protein>
    <submittedName>
        <fullName evidence="9">TolC family protein</fullName>
    </submittedName>
</protein>
<keyword evidence="5" id="KW-0812">Transmembrane</keyword>
<gene>
    <name evidence="9" type="ORF">LZZ85_06185</name>
</gene>
<proteinExistence type="inferred from homology"/>
<feature type="signal peptide" evidence="8">
    <location>
        <begin position="1"/>
        <end position="24"/>
    </location>
</feature>
<evidence type="ECO:0000256" key="5">
    <source>
        <dbReference type="ARBA" id="ARBA00022692"/>
    </source>
</evidence>
<dbReference type="SUPFAM" id="SSF56954">
    <property type="entry name" value="Outer membrane efflux proteins (OEP)"/>
    <property type="match status" value="1"/>
</dbReference>
<evidence type="ECO:0000256" key="2">
    <source>
        <dbReference type="ARBA" id="ARBA00007613"/>
    </source>
</evidence>
<keyword evidence="7" id="KW-0998">Cell outer membrane</keyword>
<dbReference type="InterPro" id="IPR051906">
    <property type="entry name" value="TolC-like"/>
</dbReference>
<reference evidence="9" key="1">
    <citation type="submission" date="2022-01" db="EMBL/GenBank/DDBJ databases">
        <authorList>
            <person name="Jo J.-H."/>
            <person name="Im W.-T."/>
        </authorList>
    </citation>
    <scope>NUCLEOTIDE SEQUENCE</scope>
    <source>
        <strain evidence="9">NA20</strain>
    </source>
</reference>
<evidence type="ECO:0000313" key="9">
    <source>
        <dbReference type="EMBL" id="MCG2613859.1"/>
    </source>
</evidence>
<name>A0ABS9KNJ0_9BACT</name>
<dbReference type="RefSeq" id="WP_237869728.1">
    <property type="nucleotide sequence ID" value="NZ_JAKLTR010000003.1"/>
</dbReference>
<evidence type="ECO:0000313" key="10">
    <source>
        <dbReference type="Proteomes" id="UP001165367"/>
    </source>
</evidence>
<keyword evidence="3" id="KW-0813">Transport</keyword>
<evidence type="ECO:0000256" key="3">
    <source>
        <dbReference type="ARBA" id="ARBA00022448"/>
    </source>
</evidence>
<keyword evidence="6" id="KW-0472">Membrane</keyword>
<evidence type="ECO:0000256" key="6">
    <source>
        <dbReference type="ARBA" id="ARBA00023136"/>
    </source>
</evidence>
<organism evidence="9 10">
    <name type="scientific">Terrimonas ginsenosidimutans</name>
    <dbReference type="NCBI Taxonomy" id="2908004"/>
    <lineage>
        <taxon>Bacteria</taxon>
        <taxon>Pseudomonadati</taxon>
        <taxon>Bacteroidota</taxon>
        <taxon>Chitinophagia</taxon>
        <taxon>Chitinophagales</taxon>
        <taxon>Chitinophagaceae</taxon>
        <taxon>Terrimonas</taxon>
    </lineage>
</organism>
<dbReference type="PANTHER" id="PTHR30026">
    <property type="entry name" value="OUTER MEMBRANE PROTEIN TOLC"/>
    <property type="match status" value="1"/>
</dbReference>
<evidence type="ECO:0000256" key="8">
    <source>
        <dbReference type="SAM" id="SignalP"/>
    </source>
</evidence>
<dbReference type="EMBL" id="JAKLTR010000003">
    <property type="protein sequence ID" value="MCG2613859.1"/>
    <property type="molecule type" value="Genomic_DNA"/>
</dbReference>
<dbReference type="Pfam" id="PF02321">
    <property type="entry name" value="OEP"/>
    <property type="match status" value="2"/>
</dbReference>
<dbReference type="Proteomes" id="UP001165367">
    <property type="component" value="Unassembled WGS sequence"/>
</dbReference>
<accession>A0ABS9KNJ0</accession>
<evidence type="ECO:0000256" key="1">
    <source>
        <dbReference type="ARBA" id="ARBA00004442"/>
    </source>
</evidence>